<dbReference type="OrthoDB" id="5905410at2759"/>
<proteinExistence type="predicted"/>
<comment type="caution">
    <text evidence="1">The sequence shown here is derived from an EMBL/GenBank/DDBJ whole genome shotgun (WGS) entry which is preliminary data.</text>
</comment>
<accession>A0A6V7WYE7</accession>
<dbReference type="EMBL" id="CAJEWN010000919">
    <property type="protein sequence ID" value="CAD2192071.1"/>
    <property type="molecule type" value="Genomic_DNA"/>
</dbReference>
<evidence type="ECO:0000313" key="1">
    <source>
        <dbReference type="EMBL" id="CAD2192071.1"/>
    </source>
</evidence>
<organism evidence="1 2">
    <name type="scientific">Meloidogyne enterolobii</name>
    <name type="common">Root-knot nematode worm</name>
    <name type="synonym">Meloidogyne mayaguensis</name>
    <dbReference type="NCBI Taxonomy" id="390850"/>
    <lineage>
        <taxon>Eukaryota</taxon>
        <taxon>Metazoa</taxon>
        <taxon>Ecdysozoa</taxon>
        <taxon>Nematoda</taxon>
        <taxon>Chromadorea</taxon>
        <taxon>Rhabditida</taxon>
        <taxon>Tylenchina</taxon>
        <taxon>Tylenchomorpha</taxon>
        <taxon>Tylenchoidea</taxon>
        <taxon>Meloidogynidae</taxon>
        <taxon>Meloidogyninae</taxon>
        <taxon>Meloidogyne</taxon>
    </lineage>
</organism>
<name>A0A6V7WYE7_MELEN</name>
<evidence type="ECO:0000313" key="2">
    <source>
        <dbReference type="Proteomes" id="UP000580250"/>
    </source>
</evidence>
<reference evidence="1 2" key="1">
    <citation type="submission" date="2020-08" db="EMBL/GenBank/DDBJ databases">
        <authorList>
            <person name="Koutsovoulos G."/>
            <person name="Danchin GJ E."/>
        </authorList>
    </citation>
    <scope>NUCLEOTIDE SEQUENCE [LARGE SCALE GENOMIC DNA]</scope>
</reference>
<protein>
    <submittedName>
        <fullName evidence="1">Uncharacterized protein</fullName>
    </submittedName>
</protein>
<dbReference type="AlphaFoldDB" id="A0A6V7WYE7"/>
<gene>
    <name evidence="1" type="ORF">MENT_LOCUS44939</name>
</gene>
<dbReference type="Proteomes" id="UP000580250">
    <property type="component" value="Unassembled WGS sequence"/>
</dbReference>
<sequence>MPYSLKIRETISKKTSFRCHFKINNEATKFSIKLLNGVEENPYIGNLLYKFDVFDNLTNVTIKTGDVSKLYQLCLRIKIFLYTPGILI</sequence>